<feature type="signal peptide" evidence="1">
    <location>
        <begin position="1"/>
        <end position="20"/>
    </location>
</feature>
<dbReference type="RefSeq" id="WP_210116721.1">
    <property type="nucleotide sequence ID" value="NZ_CP054257.1"/>
</dbReference>
<evidence type="ECO:0000313" key="2">
    <source>
        <dbReference type="EMBL" id="QTQ12007.1"/>
    </source>
</evidence>
<protein>
    <submittedName>
        <fullName evidence="2">LPP20 family lipoprotein</fullName>
    </submittedName>
</protein>
<dbReference type="Gene3D" id="3.10.28.20">
    <property type="entry name" value="Acetamidase/Formamidase-like domains"/>
    <property type="match status" value="1"/>
</dbReference>
<reference evidence="2" key="2">
    <citation type="journal article" date="2021" name="Microbiol. Resour. Announc.">
        <title>Complete Genome Sequences of Three Human Oral Treponema parvum Isolates.</title>
        <authorList>
            <person name="Zeng H."/>
            <person name="Watt R.M."/>
        </authorList>
    </citation>
    <scope>NUCLEOTIDE SEQUENCE</scope>
    <source>
        <strain evidence="2">ATCC 700773</strain>
    </source>
</reference>
<reference evidence="2" key="1">
    <citation type="submission" date="2020-05" db="EMBL/GenBank/DDBJ databases">
        <authorList>
            <person name="Zeng H."/>
            <person name="Chan Y.K."/>
            <person name="Watt R.M."/>
        </authorList>
    </citation>
    <scope>NUCLEOTIDE SEQUENCE</scope>
    <source>
        <strain evidence="2">ATCC 700773</strain>
    </source>
</reference>
<feature type="chain" id="PRO_5037616677" evidence="1">
    <location>
        <begin position="21"/>
        <end position="353"/>
    </location>
</feature>
<keyword evidence="1" id="KW-0732">Signal</keyword>
<gene>
    <name evidence="2" type="ORF">HRI96_07260</name>
</gene>
<accession>A0A975F085</accession>
<evidence type="ECO:0000256" key="1">
    <source>
        <dbReference type="SAM" id="SignalP"/>
    </source>
</evidence>
<keyword evidence="2" id="KW-0449">Lipoprotein</keyword>
<dbReference type="Proteomes" id="UP000671995">
    <property type="component" value="Chromosome"/>
</dbReference>
<name>A0A975F085_9SPIR</name>
<proteinExistence type="predicted"/>
<sequence>MRYARVACAILLCLSAAAYAGGAKKKSADSGQKQPEWLNNPETLFPSDAYITGIGSAKSRGDAENDAAAAIGRVLNQNIEAEENTQMSFSNASEGVSSYLSRIKTSTSLNDLAGISVKRSYSAPDGTEYALAVLNRNESGQYYRSKIEENNAAVKELLLLAEKTEGTFESCAYAVNAYELAKTNDYYFSLLAIIKPVYKKTVSVDYGSTNAVAQRTAELLSKINVSISVDGDTDGRVAAAFASALSSFGIKALAKQADKKVSDTTNVLYELTASVSYENIQMPDSKYAFVRYNVTSTTTDTSSGKNIFPWTKNARVGKLTEQDALNAATRALETAIINEYPQEFASAVFAKAK</sequence>
<evidence type="ECO:0000313" key="3">
    <source>
        <dbReference type="Proteomes" id="UP000671995"/>
    </source>
</evidence>
<dbReference type="EMBL" id="CP054257">
    <property type="protein sequence ID" value="QTQ12007.1"/>
    <property type="molecule type" value="Genomic_DNA"/>
</dbReference>
<organism evidence="2 3">
    <name type="scientific">Treponema parvum</name>
    <dbReference type="NCBI Taxonomy" id="138851"/>
    <lineage>
        <taxon>Bacteria</taxon>
        <taxon>Pseudomonadati</taxon>
        <taxon>Spirochaetota</taxon>
        <taxon>Spirochaetia</taxon>
        <taxon>Spirochaetales</taxon>
        <taxon>Treponemataceae</taxon>
        <taxon>Treponema</taxon>
    </lineage>
</organism>
<dbReference type="AlphaFoldDB" id="A0A975F085"/>